<evidence type="ECO:0000313" key="1">
    <source>
        <dbReference type="EMBL" id="OGG13182.1"/>
    </source>
</evidence>
<dbReference type="EMBL" id="MFJL01000039">
    <property type="protein sequence ID" value="OGG13182.1"/>
    <property type="molecule type" value="Genomic_DNA"/>
</dbReference>
<dbReference type="AlphaFoldDB" id="A0A1F5ZM51"/>
<organism evidence="1 2">
    <name type="scientific">Candidatus Gottesmanbacteria bacterium RIFCSPHIGHO2_02_FULL_39_11</name>
    <dbReference type="NCBI Taxonomy" id="1798382"/>
    <lineage>
        <taxon>Bacteria</taxon>
        <taxon>Candidatus Gottesmaniibacteriota</taxon>
    </lineage>
</organism>
<evidence type="ECO:0000313" key="2">
    <source>
        <dbReference type="Proteomes" id="UP000176923"/>
    </source>
</evidence>
<comment type="caution">
    <text evidence="1">The sequence shown here is derived from an EMBL/GenBank/DDBJ whole genome shotgun (WGS) entry which is preliminary data.</text>
</comment>
<dbReference type="STRING" id="1798382.A3D77_00470"/>
<name>A0A1F5ZM51_9BACT</name>
<sequence>MNKQDRAKLSKSYTKYRKLKAKKRDILRFFRVVMPEIIFRTTKLEGDPVTRKMISTLFK</sequence>
<accession>A0A1F5ZM51</accession>
<protein>
    <submittedName>
        <fullName evidence="1">Uncharacterized protein</fullName>
    </submittedName>
</protein>
<gene>
    <name evidence="1" type="ORF">A3D77_00470</name>
</gene>
<proteinExistence type="predicted"/>
<dbReference type="Proteomes" id="UP000176923">
    <property type="component" value="Unassembled WGS sequence"/>
</dbReference>
<reference evidence="1 2" key="1">
    <citation type="journal article" date="2016" name="Nat. Commun.">
        <title>Thousands of microbial genomes shed light on interconnected biogeochemical processes in an aquifer system.</title>
        <authorList>
            <person name="Anantharaman K."/>
            <person name="Brown C.T."/>
            <person name="Hug L.A."/>
            <person name="Sharon I."/>
            <person name="Castelle C.J."/>
            <person name="Probst A.J."/>
            <person name="Thomas B.C."/>
            <person name="Singh A."/>
            <person name="Wilkins M.J."/>
            <person name="Karaoz U."/>
            <person name="Brodie E.L."/>
            <person name="Williams K.H."/>
            <person name="Hubbard S.S."/>
            <person name="Banfield J.F."/>
        </authorList>
    </citation>
    <scope>NUCLEOTIDE SEQUENCE [LARGE SCALE GENOMIC DNA]</scope>
</reference>